<feature type="transmembrane region" description="Helical" evidence="1">
    <location>
        <begin position="152"/>
        <end position="176"/>
    </location>
</feature>
<keyword evidence="3" id="KW-1185">Reference proteome</keyword>
<sequence>MSLVKEESMGDTFSPSHSVWNSETAPMVKALPKSGQGPLLCTVQLSSLATRDDEFAPIGHKFGHRFNMRTKAAVNRDREEGIELSGPNTGSITFSVIIQRRMLDFVLSVKLKYVKLGYNYLMDHGIYLTTIPVLVLVSLTKEELWLRIWDNAAIYNLASVLACLGLSFFTLSIYFLSRPRSSIFLVSHITNQVMI</sequence>
<dbReference type="AlphaFoldDB" id="A0A5A7P272"/>
<evidence type="ECO:0000313" key="2">
    <source>
        <dbReference type="EMBL" id="GER26905.1"/>
    </source>
</evidence>
<reference evidence="3" key="1">
    <citation type="journal article" date="2019" name="Curr. Biol.">
        <title>Genome Sequence of Striga asiatica Provides Insight into the Evolution of Plant Parasitism.</title>
        <authorList>
            <person name="Yoshida S."/>
            <person name="Kim S."/>
            <person name="Wafula E.K."/>
            <person name="Tanskanen J."/>
            <person name="Kim Y.M."/>
            <person name="Honaas L."/>
            <person name="Yang Z."/>
            <person name="Spallek T."/>
            <person name="Conn C.E."/>
            <person name="Ichihashi Y."/>
            <person name="Cheong K."/>
            <person name="Cui S."/>
            <person name="Der J.P."/>
            <person name="Gundlach H."/>
            <person name="Jiao Y."/>
            <person name="Hori C."/>
            <person name="Ishida J.K."/>
            <person name="Kasahara H."/>
            <person name="Kiba T."/>
            <person name="Kim M.S."/>
            <person name="Koo N."/>
            <person name="Laohavisit A."/>
            <person name="Lee Y.H."/>
            <person name="Lumba S."/>
            <person name="McCourt P."/>
            <person name="Mortimer J.C."/>
            <person name="Mutuku J.M."/>
            <person name="Nomura T."/>
            <person name="Sasaki-Sekimoto Y."/>
            <person name="Seto Y."/>
            <person name="Wang Y."/>
            <person name="Wakatake T."/>
            <person name="Sakakibara H."/>
            <person name="Demura T."/>
            <person name="Yamaguchi S."/>
            <person name="Yoneyama K."/>
            <person name="Manabe R.I."/>
            <person name="Nelson D.C."/>
            <person name="Schulman A.H."/>
            <person name="Timko M.P."/>
            <person name="dePamphilis C.W."/>
            <person name="Choi D."/>
            <person name="Shirasu K."/>
        </authorList>
    </citation>
    <scope>NUCLEOTIDE SEQUENCE [LARGE SCALE GENOMIC DNA]</scope>
    <source>
        <strain evidence="3">cv. UVA1</strain>
    </source>
</reference>
<dbReference type="EMBL" id="BKCP01001225">
    <property type="protein sequence ID" value="GER26905.1"/>
    <property type="molecule type" value="Genomic_DNA"/>
</dbReference>
<keyword evidence="1" id="KW-0812">Transmembrane</keyword>
<keyword evidence="1" id="KW-1133">Transmembrane helix</keyword>
<keyword evidence="1" id="KW-0472">Membrane</keyword>
<protein>
    <submittedName>
        <fullName evidence="2">3-ketoacyl-CoA synthase</fullName>
    </submittedName>
</protein>
<name>A0A5A7P272_STRAF</name>
<evidence type="ECO:0000256" key="1">
    <source>
        <dbReference type="SAM" id="Phobius"/>
    </source>
</evidence>
<dbReference type="Proteomes" id="UP000325081">
    <property type="component" value="Unassembled WGS sequence"/>
</dbReference>
<feature type="transmembrane region" description="Helical" evidence="1">
    <location>
        <begin position="120"/>
        <end position="140"/>
    </location>
</feature>
<organism evidence="2 3">
    <name type="scientific">Striga asiatica</name>
    <name type="common">Asiatic witchweed</name>
    <name type="synonym">Buchnera asiatica</name>
    <dbReference type="NCBI Taxonomy" id="4170"/>
    <lineage>
        <taxon>Eukaryota</taxon>
        <taxon>Viridiplantae</taxon>
        <taxon>Streptophyta</taxon>
        <taxon>Embryophyta</taxon>
        <taxon>Tracheophyta</taxon>
        <taxon>Spermatophyta</taxon>
        <taxon>Magnoliopsida</taxon>
        <taxon>eudicotyledons</taxon>
        <taxon>Gunneridae</taxon>
        <taxon>Pentapetalae</taxon>
        <taxon>asterids</taxon>
        <taxon>lamiids</taxon>
        <taxon>Lamiales</taxon>
        <taxon>Orobanchaceae</taxon>
        <taxon>Buchnereae</taxon>
        <taxon>Striga</taxon>
    </lineage>
</organism>
<accession>A0A5A7P272</accession>
<evidence type="ECO:0000313" key="3">
    <source>
        <dbReference type="Proteomes" id="UP000325081"/>
    </source>
</evidence>
<proteinExistence type="predicted"/>
<comment type="caution">
    <text evidence="2">The sequence shown here is derived from an EMBL/GenBank/DDBJ whole genome shotgun (WGS) entry which is preliminary data.</text>
</comment>
<dbReference type="OrthoDB" id="1745258at2759"/>
<gene>
    <name evidence="2" type="ORF">STAS_02571</name>
</gene>